<evidence type="ECO:0000256" key="1">
    <source>
        <dbReference type="ARBA" id="ARBA00022448"/>
    </source>
</evidence>
<keyword evidence="1" id="KW-0813">Transport</keyword>
<evidence type="ECO:0000256" key="4">
    <source>
        <dbReference type="ARBA" id="ARBA00022982"/>
    </source>
</evidence>
<protein>
    <recommendedName>
        <fullName evidence="8">Bacterioferritin-associated ferredoxin</fullName>
    </recommendedName>
</protein>
<dbReference type="InterPro" id="IPR041854">
    <property type="entry name" value="BFD-like_2Fe2S-bd_dom_sf"/>
</dbReference>
<comment type="caution">
    <text evidence="11">The sequence shown here is derived from an EMBL/GenBank/DDBJ whole genome shotgun (WGS) entry which is preliminary data.</text>
</comment>
<organism evidence="11 12">
    <name type="scientific">Litorilituus lipolyticus</name>
    <dbReference type="NCBI Taxonomy" id="2491017"/>
    <lineage>
        <taxon>Bacteria</taxon>
        <taxon>Pseudomonadati</taxon>
        <taxon>Pseudomonadota</taxon>
        <taxon>Gammaproteobacteria</taxon>
        <taxon>Alteromonadales</taxon>
        <taxon>Colwelliaceae</taxon>
        <taxon>Litorilituus</taxon>
    </lineage>
</organism>
<name>A0A502L6D7_9GAMM</name>
<evidence type="ECO:0000259" key="10">
    <source>
        <dbReference type="Pfam" id="PF04324"/>
    </source>
</evidence>
<keyword evidence="6" id="KW-0411">Iron-sulfur</keyword>
<keyword evidence="4" id="KW-0249">Electron transport</keyword>
<dbReference type="EMBL" id="SAWY01000001">
    <property type="protein sequence ID" value="TPH19256.1"/>
    <property type="molecule type" value="Genomic_DNA"/>
</dbReference>
<evidence type="ECO:0000256" key="7">
    <source>
        <dbReference type="ARBA" id="ARBA00034078"/>
    </source>
</evidence>
<dbReference type="InterPro" id="IPR007419">
    <property type="entry name" value="BFD-like_2Fe2S-bd_dom"/>
</dbReference>
<evidence type="ECO:0000256" key="9">
    <source>
        <dbReference type="ARBA" id="ARBA00046332"/>
    </source>
</evidence>
<evidence type="ECO:0000256" key="3">
    <source>
        <dbReference type="ARBA" id="ARBA00022723"/>
    </source>
</evidence>
<evidence type="ECO:0000256" key="8">
    <source>
        <dbReference type="ARBA" id="ARBA00039386"/>
    </source>
</evidence>
<dbReference type="Proteomes" id="UP000315303">
    <property type="component" value="Unassembled WGS sequence"/>
</dbReference>
<evidence type="ECO:0000313" key="12">
    <source>
        <dbReference type="Proteomes" id="UP000315303"/>
    </source>
</evidence>
<dbReference type="GO" id="GO:0046872">
    <property type="term" value="F:metal ion binding"/>
    <property type="evidence" value="ECO:0007669"/>
    <property type="project" value="UniProtKB-KW"/>
</dbReference>
<dbReference type="GO" id="GO:0051537">
    <property type="term" value="F:2 iron, 2 sulfur cluster binding"/>
    <property type="evidence" value="ECO:0007669"/>
    <property type="project" value="UniProtKB-KW"/>
</dbReference>
<evidence type="ECO:0000256" key="6">
    <source>
        <dbReference type="ARBA" id="ARBA00023014"/>
    </source>
</evidence>
<evidence type="ECO:0000256" key="2">
    <source>
        <dbReference type="ARBA" id="ARBA00022714"/>
    </source>
</evidence>
<reference evidence="11 12" key="1">
    <citation type="submission" date="2019-01" db="EMBL/GenBank/DDBJ databases">
        <title>Litorilituus lipolytica sp. nov., isolated from intertidal sand of the Yellow Sea in China.</title>
        <authorList>
            <person name="Liu A."/>
        </authorList>
    </citation>
    <scope>NUCLEOTIDE SEQUENCE [LARGE SCALE GENOMIC DNA]</scope>
    <source>
        <strain evidence="11 12">RZ04</strain>
    </source>
</reference>
<feature type="domain" description="BFD-like [2Fe-2S]-binding" evidence="10">
    <location>
        <begin position="2"/>
        <end position="49"/>
    </location>
</feature>
<sequence>MYVCLCHGITDSQIESAIDNGAHSMKQISQELSVGSQCGKCCQCTKKVLSSKLMQISEAQPAAA</sequence>
<accession>A0A502L6D7</accession>
<keyword evidence="3" id="KW-0479">Metal-binding</keyword>
<gene>
    <name evidence="11" type="ORF">EPA86_00580</name>
</gene>
<evidence type="ECO:0000313" key="11">
    <source>
        <dbReference type="EMBL" id="TPH19256.1"/>
    </source>
</evidence>
<dbReference type="PANTHER" id="PTHR37424:SF1">
    <property type="entry name" value="BACTERIOFERRITIN-ASSOCIATED FERREDOXIN"/>
    <property type="match status" value="1"/>
</dbReference>
<dbReference type="OrthoDB" id="9815350at2"/>
<keyword evidence="2" id="KW-0001">2Fe-2S</keyword>
<evidence type="ECO:0000256" key="5">
    <source>
        <dbReference type="ARBA" id="ARBA00023004"/>
    </source>
</evidence>
<keyword evidence="5" id="KW-0408">Iron</keyword>
<dbReference type="RefSeq" id="WP_140600835.1">
    <property type="nucleotide sequence ID" value="NZ_SAWY01000001.1"/>
</dbReference>
<keyword evidence="12" id="KW-1185">Reference proteome</keyword>
<dbReference type="Gene3D" id="1.10.10.1100">
    <property type="entry name" value="BFD-like [2Fe-2S]-binding domain"/>
    <property type="match status" value="1"/>
</dbReference>
<dbReference type="PANTHER" id="PTHR37424">
    <property type="entry name" value="BACTERIOFERRITIN-ASSOCIATED FERREDOXIN"/>
    <property type="match status" value="1"/>
</dbReference>
<dbReference type="InterPro" id="IPR052371">
    <property type="entry name" value="BFD-associated_ferredoxin"/>
</dbReference>
<dbReference type="AlphaFoldDB" id="A0A502L6D7"/>
<proteinExistence type="inferred from homology"/>
<comment type="cofactor">
    <cofactor evidence="7">
        <name>[2Fe-2S] cluster</name>
        <dbReference type="ChEBI" id="CHEBI:190135"/>
    </cofactor>
</comment>
<dbReference type="Pfam" id="PF04324">
    <property type="entry name" value="Fer2_BFD"/>
    <property type="match status" value="1"/>
</dbReference>
<comment type="similarity">
    <text evidence="9">Belongs to the Bfd family.</text>
</comment>